<evidence type="ECO:0000259" key="3">
    <source>
        <dbReference type="PROSITE" id="PS51352"/>
    </source>
</evidence>
<name>A0A246HM97_STEMA</name>
<feature type="chain" id="PRO_5012828838" evidence="2">
    <location>
        <begin position="25"/>
        <end position="202"/>
    </location>
</feature>
<accession>A0A246HM97</accession>
<dbReference type="InterPro" id="IPR036249">
    <property type="entry name" value="Thioredoxin-like_sf"/>
</dbReference>
<sequence length="202" mass="21589">MRMKAAGMSMIVAGLLAACSPSSAPTAAPAQPLDMSEQKAPVADPGAPVASGNTPAAADIAAIAALNAQFDPARDPVADLATAKVEAQRGGKRIILDVGGEWCPWCHLMDGFIEGDAEIRSFRDANYVWMKVNYSEDNENAAFLSQFPAVKGYPHLFVLDADGKLLHSQFTGELEADKGQKKGYDRGRFFAFMKQWAPPKAS</sequence>
<dbReference type="SUPFAM" id="SSF52833">
    <property type="entry name" value="Thioredoxin-like"/>
    <property type="match status" value="1"/>
</dbReference>
<evidence type="ECO:0000256" key="2">
    <source>
        <dbReference type="SAM" id="SignalP"/>
    </source>
</evidence>
<proteinExistence type="predicted"/>
<dbReference type="InterPro" id="IPR013766">
    <property type="entry name" value="Thioredoxin_domain"/>
</dbReference>
<dbReference type="PROSITE" id="PS51352">
    <property type="entry name" value="THIOREDOXIN_2"/>
    <property type="match status" value="1"/>
</dbReference>
<dbReference type="OrthoDB" id="195735at2"/>
<gene>
    <name evidence="4" type="ORF">CEE60_09110</name>
</gene>
<feature type="signal peptide" evidence="2">
    <location>
        <begin position="1"/>
        <end position="24"/>
    </location>
</feature>
<protein>
    <submittedName>
        <fullName evidence="4">Disulfide bond formation protein DsbD</fullName>
    </submittedName>
</protein>
<comment type="caution">
    <text evidence="4">The sequence shown here is derived from an EMBL/GenBank/DDBJ whole genome shotgun (WGS) entry which is preliminary data.</text>
</comment>
<evidence type="ECO:0000313" key="4">
    <source>
        <dbReference type="EMBL" id="OWQ53827.1"/>
    </source>
</evidence>
<evidence type="ECO:0000256" key="1">
    <source>
        <dbReference type="SAM" id="MobiDB-lite"/>
    </source>
</evidence>
<reference evidence="4 5" key="1">
    <citation type="submission" date="2017-06" db="EMBL/GenBank/DDBJ databases">
        <authorList>
            <person name="Kim H.J."/>
            <person name="Triplett B.A."/>
        </authorList>
    </citation>
    <scope>NUCLEOTIDE SEQUENCE [LARGE SCALE GENOMIC DNA]</scope>
    <source>
        <strain evidence="4 5">13146</strain>
    </source>
</reference>
<dbReference type="Proteomes" id="UP000198157">
    <property type="component" value="Unassembled WGS sequence"/>
</dbReference>
<organism evidence="4 5">
    <name type="scientific">Stenotrophomonas maltophilia</name>
    <name type="common">Pseudomonas maltophilia</name>
    <name type="synonym">Xanthomonas maltophilia</name>
    <dbReference type="NCBI Taxonomy" id="40324"/>
    <lineage>
        <taxon>Bacteria</taxon>
        <taxon>Pseudomonadati</taxon>
        <taxon>Pseudomonadota</taxon>
        <taxon>Gammaproteobacteria</taxon>
        <taxon>Lysobacterales</taxon>
        <taxon>Lysobacteraceae</taxon>
        <taxon>Stenotrophomonas</taxon>
        <taxon>Stenotrophomonas maltophilia group</taxon>
    </lineage>
</organism>
<dbReference type="Gene3D" id="3.40.30.10">
    <property type="entry name" value="Glutaredoxin"/>
    <property type="match status" value="1"/>
</dbReference>
<dbReference type="Pfam" id="PF13899">
    <property type="entry name" value="Thioredoxin_7"/>
    <property type="match status" value="1"/>
</dbReference>
<dbReference type="AlphaFoldDB" id="A0A246HM97"/>
<dbReference type="PROSITE" id="PS51257">
    <property type="entry name" value="PROKAR_LIPOPROTEIN"/>
    <property type="match status" value="1"/>
</dbReference>
<keyword evidence="2" id="KW-0732">Signal</keyword>
<evidence type="ECO:0000313" key="5">
    <source>
        <dbReference type="Proteomes" id="UP000198157"/>
    </source>
</evidence>
<feature type="domain" description="Thioredoxin" evidence="3">
    <location>
        <begin position="55"/>
        <end position="189"/>
    </location>
</feature>
<dbReference type="EMBL" id="NIVS01000020">
    <property type="protein sequence ID" value="OWQ53827.1"/>
    <property type="molecule type" value="Genomic_DNA"/>
</dbReference>
<feature type="region of interest" description="Disordered" evidence="1">
    <location>
        <begin position="26"/>
        <end position="51"/>
    </location>
</feature>